<evidence type="ECO:0000313" key="4">
    <source>
        <dbReference type="EMBL" id="MCL7048946.1"/>
    </source>
</evidence>
<keyword evidence="5" id="KW-1185">Reference proteome</keyword>
<evidence type="ECO:0000256" key="2">
    <source>
        <dbReference type="SAM" id="Phobius"/>
    </source>
</evidence>
<keyword evidence="2" id="KW-0472">Membrane</keyword>
<dbReference type="PANTHER" id="PTHR12956:SF38">
    <property type="entry name" value="HEXOSYLTRANSFERASE MUCI70-RELATED"/>
    <property type="match status" value="1"/>
</dbReference>
<comment type="caution">
    <text evidence="4">The sequence shown here is derived from an EMBL/GenBank/DDBJ whole genome shotgun (WGS) entry which is preliminary data.</text>
</comment>
<organism evidence="4 5">
    <name type="scientific">Papaver nudicaule</name>
    <name type="common">Iceland poppy</name>
    <dbReference type="NCBI Taxonomy" id="74823"/>
    <lineage>
        <taxon>Eukaryota</taxon>
        <taxon>Viridiplantae</taxon>
        <taxon>Streptophyta</taxon>
        <taxon>Embryophyta</taxon>
        <taxon>Tracheophyta</taxon>
        <taxon>Spermatophyta</taxon>
        <taxon>Magnoliopsida</taxon>
        <taxon>Ranunculales</taxon>
        <taxon>Papaveraceae</taxon>
        <taxon>Papaveroideae</taxon>
        <taxon>Papaver</taxon>
    </lineage>
</organism>
<keyword evidence="2" id="KW-0812">Transmembrane</keyword>
<dbReference type="Proteomes" id="UP001177140">
    <property type="component" value="Unassembled WGS sequence"/>
</dbReference>
<evidence type="ECO:0000256" key="1">
    <source>
        <dbReference type="SAM" id="MobiDB-lite"/>
    </source>
</evidence>
<accession>A0AA42B3E9</accession>
<sequence length="655" mass="72637">MTGGSLGQRTSSYGSLQQQQQQIQNSVTLLPIQTTPVPRKQGKMLLSSSREKERFIHRICKFAGRRRVGMLLLVVVSVVVFMSVLSAVNKDGDIPEGPDSKSGTTIHIQGNSPGGVTPSNDTGSFHGEKEDIKDSNSTVPNNVPVNREIKATSVPTFSPPTSPPPPSPFPPPPPSPSPPPPSPSPSPPPPPTSAPPPPPLSLASAVVALPPGHPCENFALPPPPADKKRTGPRPCPVCYLPVEQARARMPSVPSSSPVHNLTYVYEENPIRTETFPSGGSGFGGFPSVQQRTDSFEIKESMNVHCGFVKGKQPGHQTGFDIDDADLREMEQCRGVVVASAIFGNYDILQQPKNISETTKKDVCFYMFVDQETEAYMKNSSGLDGQNKVGLWRIVVVHNLPYSDPRRNGKVPKLLLHRIFPNVRYSLWVDGKLELVVDPYQLLERFLWRRNASFAISRHYRRFDVFAEAEANKAAGKYDNASIDFQVEFYKREGLTHYSEAKLPITSDVPEGCVIIREHIPITNLFTCLWFNEVDRFTSRDQISFSTVRDKIMSKVDWSLNMFLDCERRNFVVQAYHRDLLEHMAPPTAIVVHPPPLPAPPPPLPLPPPLDKINDFLSNIPYPDMVTEGSTKIGGRRRGRDRRSGSRRRSPKTATQ</sequence>
<dbReference type="InterPro" id="IPR048354">
    <property type="entry name" value="TOD1_MUCI70_glycTrfase_dom"/>
</dbReference>
<feature type="domain" description="TOD1/MUCI70 glycosyltransferase-like" evidence="3">
    <location>
        <begin position="261"/>
        <end position="576"/>
    </location>
</feature>
<keyword evidence="2" id="KW-1133">Transmembrane helix</keyword>
<evidence type="ECO:0000259" key="3">
    <source>
        <dbReference type="Pfam" id="PF04765"/>
    </source>
</evidence>
<proteinExistence type="predicted"/>
<dbReference type="Pfam" id="PF04765">
    <property type="entry name" value="TOD1_MUCI70"/>
    <property type="match status" value="1"/>
</dbReference>
<reference evidence="4" key="1">
    <citation type="submission" date="2022-03" db="EMBL/GenBank/DDBJ databases">
        <title>A functionally conserved STORR gene fusion in Papaver species that diverged 16.8 million years ago.</title>
        <authorList>
            <person name="Catania T."/>
        </authorList>
    </citation>
    <scope>NUCLEOTIDE SEQUENCE</scope>
    <source>
        <strain evidence="4">S-191538</strain>
    </source>
</reference>
<protein>
    <recommendedName>
        <fullName evidence="3">TOD1/MUCI70 glycosyltransferase-like domain-containing protein</fullName>
    </recommendedName>
</protein>
<feature type="transmembrane region" description="Helical" evidence="2">
    <location>
        <begin position="68"/>
        <end position="88"/>
    </location>
</feature>
<dbReference type="SUPFAM" id="SSF101447">
    <property type="entry name" value="Formin homology 2 domain (FH2 domain)"/>
    <property type="match status" value="1"/>
</dbReference>
<feature type="region of interest" description="Disordered" evidence="1">
    <location>
        <begin position="622"/>
        <end position="655"/>
    </location>
</feature>
<feature type="compositionally biased region" description="Basic residues" evidence="1">
    <location>
        <begin position="633"/>
        <end position="655"/>
    </location>
</feature>
<feature type="compositionally biased region" description="Polar residues" evidence="1">
    <location>
        <begin position="101"/>
        <end position="111"/>
    </location>
</feature>
<dbReference type="EMBL" id="JAJJMA010310175">
    <property type="protein sequence ID" value="MCL7048946.1"/>
    <property type="molecule type" value="Genomic_DNA"/>
</dbReference>
<feature type="region of interest" description="Disordered" evidence="1">
    <location>
        <begin position="89"/>
        <end position="205"/>
    </location>
</feature>
<dbReference type="PANTHER" id="PTHR12956">
    <property type="entry name" value="ALKALINE CERAMIDASE-RELATED"/>
    <property type="match status" value="1"/>
</dbReference>
<evidence type="ECO:0000313" key="5">
    <source>
        <dbReference type="Proteomes" id="UP001177140"/>
    </source>
</evidence>
<dbReference type="InterPro" id="IPR006852">
    <property type="entry name" value="TOD1_MUCI70"/>
</dbReference>
<dbReference type="AlphaFoldDB" id="A0AA42B3E9"/>
<feature type="compositionally biased region" description="Pro residues" evidence="1">
    <location>
        <begin position="157"/>
        <end position="200"/>
    </location>
</feature>
<name>A0AA42B3E9_PAPNU</name>
<gene>
    <name evidence="4" type="ORF">MKW94_010252</name>
</gene>